<reference evidence="1 2" key="1">
    <citation type="journal article" date="2016" name="Nat. Commun.">
        <title>Thousands of microbial genomes shed light on interconnected biogeochemical processes in an aquifer system.</title>
        <authorList>
            <person name="Anantharaman K."/>
            <person name="Brown C.T."/>
            <person name="Hug L.A."/>
            <person name="Sharon I."/>
            <person name="Castelle C.J."/>
            <person name="Probst A.J."/>
            <person name="Thomas B.C."/>
            <person name="Singh A."/>
            <person name="Wilkins M.J."/>
            <person name="Karaoz U."/>
            <person name="Brodie E.L."/>
            <person name="Williams K.H."/>
            <person name="Hubbard S.S."/>
            <person name="Banfield J.F."/>
        </authorList>
    </citation>
    <scope>NUCLEOTIDE SEQUENCE [LARGE SCALE GENOMIC DNA]</scope>
</reference>
<comment type="caution">
    <text evidence="1">The sequence shown here is derived from an EMBL/GenBank/DDBJ whole genome shotgun (WGS) entry which is preliminary data.</text>
</comment>
<dbReference type="InterPro" id="IPR022453">
    <property type="entry name" value="Znf_MqsA-type"/>
</dbReference>
<sequence>MNKCYFCGGRTKVKKVSVDFRWAGKLFVVENVPVEICDQCGERYYSAEVSKKIDKLVKKQKSSKEPERILEVPVFSWQ</sequence>
<dbReference type="Proteomes" id="UP000177042">
    <property type="component" value="Unassembled WGS sequence"/>
</dbReference>
<dbReference type="AlphaFoldDB" id="A0A1F5JAJ4"/>
<gene>
    <name evidence="1" type="ORF">A3C26_01730</name>
</gene>
<dbReference type="Gene3D" id="3.10.20.860">
    <property type="match status" value="1"/>
</dbReference>
<organism evidence="1 2">
    <name type="scientific">Candidatus Daviesbacteria bacterium RIFCSPHIGHO2_02_FULL_39_12</name>
    <dbReference type="NCBI Taxonomy" id="1797770"/>
    <lineage>
        <taxon>Bacteria</taxon>
        <taxon>Candidatus Daviesiibacteriota</taxon>
    </lineage>
</organism>
<dbReference type="NCBIfam" id="TIGR03831">
    <property type="entry name" value="YgiT_finger"/>
    <property type="match status" value="1"/>
</dbReference>
<evidence type="ECO:0000313" key="1">
    <source>
        <dbReference type="EMBL" id="OGE25664.1"/>
    </source>
</evidence>
<dbReference type="EMBL" id="MFCX01000022">
    <property type="protein sequence ID" value="OGE25664.1"/>
    <property type="molecule type" value="Genomic_DNA"/>
</dbReference>
<protein>
    <recommendedName>
        <fullName evidence="3">YgiT-type zinc finger domain-containing protein</fullName>
    </recommendedName>
</protein>
<name>A0A1F5JAJ4_9BACT</name>
<accession>A0A1F5JAJ4</accession>
<evidence type="ECO:0008006" key="3">
    <source>
        <dbReference type="Google" id="ProtNLM"/>
    </source>
</evidence>
<proteinExistence type="predicted"/>
<evidence type="ECO:0000313" key="2">
    <source>
        <dbReference type="Proteomes" id="UP000177042"/>
    </source>
</evidence>
<dbReference type="CDD" id="cd12870">
    <property type="entry name" value="MqsA"/>
    <property type="match status" value="1"/>
</dbReference>